<name>A0ACB5TJG2_CANBO</name>
<evidence type="ECO:0000313" key="1">
    <source>
        <dbReference type="EMBL" id="GME89785.1"/>
    </source>
</evidence>
<evidence type="ECO:0000313" key="2">
    <source>
        <dbReference type="Proteomes" id="UP001165101"/>
    </source>
</evidence>
<dbReference type="EMBL" id="BSXV01000595">
    <property type="protein sequence ID" value="GME89785.1"/>
    <property type="molecule type" value="Genomic_DNA"/>
</dbReference>
<gene>
    <name evidence="1" type="ORF">Cboi01_000155500</name>
</gene>
<sequence length="472" mass="53676">MSVSRIDKYIENYNFKNNQGEIVNRNHTYYHINCPHCPQTVLSKKDYHRFLNYELTGSISRSLYSHSNTECSNTHPHHPSNHLDISRQKKKSIESVHKNNEKIPSTGNSWETIPDGSHDEITSASVLCEHEECFHSNKTYEIDSNGIKTYTYYFPFCKYQIHLSPSSSSSSSSSSFSSVASYYSASSRFKPLCSAYNTDSLRSVSFNSPTLNPSNAKSSTSDHSASSDNLSSIQIKTTGLNIRMDFENSIDLELYPEFKNSWPREVSETSSDGYAFESFSESDELYGFERRIVTTEEGEAKIEYFLSPEVDANANRQIELWIKEMADEAIFIRSTFPSLIKPPILTDETPDFFDRDVSAPFTDYDLSYDSNLGMCIHRNSIPIKRVTSHSPSAFDLSFFAELLEEYESEDESHGNQEIEVELSSPEPQSNLEISSNVVNPIVKPNNTQIQSSDSSFSYTITYRSITIIRCRC</sequence>
<protein>
    <submittedName>
        <fullName evidence="1">Unnamed protein product</fullName>
    </submittedName>
</protein>
<dbReference type="Proteomes" id="UP001165101">
    <property type="component" value="Unassembled WGS sequence"/>
</dbReference>
<organism evidence="1 2">
    <name type="scientific">Candida boidinii</name>
    <name type="common">Yeast</name>
    <dbReference type="NCBI Taxonomy" id="5477"/>
    <lineage>
        <taxon>Eukaryota</taxon>
        <taxon>Fungi</taxon>
        <taxon>Dikarya</taxon>
        <taxon>Ascomycota</taxon>
        <taxon>Saccharomycotina</taxon>
        <taxon>Pichiomycetes</taxon>
        <taxon>Pichiales</taxon>
        <taxon>Pichiaceae</taxon>
        <taxon>Ogataea</taxon>
        <taxon>Ogataea/Candida clade</taxon>
    </lineage>
</organism>
<reference evidence="1" key="1">
    <citation type="submission" date="2023-04" db="EMBL/GenBank/DDBJ databases">
        <title>Candida boidinii NBRC 1967.</title>
        <authorList>
            <person name="Ichikawa N."/>
            <person name="Sato H."/>
            <person name="Tonouchi N."/>
        </authorList>
    </citation>
    <scope>NUCLEOTIDE SEQUENCE</scope>
    <source>
        <strain evidence="1">NBRC 1967</strain>
    </source>
</reference>
<accession>A0ACB5TJG2</accession>
<keyword evidence="2" id="KW-1185">Reference proteome</keyword>
<comment type="caution">
    <text evidence="1">The sequence shown here is derived from an EMBL/GenBank/DDBJ whole genome shotgun (WGS) entry which is preliminary data.</text>
</comment>
<proteinExistence type="predicted"/>